<gene>
    <name evidence="2" type="ORF">FA13DRAFT_1821636</name>
</gene>
<protein>
    <submittedName>
        <fullName evidence="2">Uncharacterized protein</fullName>
    </submittedName>
</protein>
<proteinExistence type="predicted"/>
<dbReference type="AlphaFoldDB" id="A0A4Y7SB36"/>
<feature type="region of interest" description="Disordered" evidence="1">
    <location>
        <begin position="226"/>
        <end position="273"/>
    </location>
</feature>
<dbReference type="Proteomes" id="UP000298030">
    <property type="component" value="Unassembled WGS sequence"/>
</dbReference>
<keyword evidence="3" id="KW-1185">Reference proteome</keyword>
<feature type="compositionally biased region" description="Basic and acidic residues" evidence="1">
    <location>
        <begin position="53"/>
        <end position="65"/>
    </location>
</feature>
<evidence type="ECO:0000256" key="1">
    <source>
        <dbReference type="SAM" id="MobiDB-lite"/>
    </source>
</evidence>
<evidence type="ECO:0000313" key="2">
    <source>
        <dbReference type="EMBL" id="TEB18650.1"/>
    </source>
</evidence>
<reference evidence="2 3" key="1">
    <citation type="journal article" date="2019" name="Nat. Ecol. Evol.">
        <title>Megaphylogeny resolves global patterns of mushroom evolution.</title>
        <authorList>
            <person name="Varga T."/>
            <person name="Krizsan K."/>
            <person name="Foldi C."/>
            <person name="Dima B."/>
            <person name="Sanchez-Garcia M."/>
            <person name="Sanchez-Ramirez S."/>
            <person name="Szollosi G.J."/>
            <person name="Szarkandi J.G."/>
            <person name="Papp V."/>
            <person name="Albert L."/>
            <person name="Andreopoulos W."/>
            <person name="Angelini C."/>
            <person name="Antonin V."/>
            <person name="Barry K.W."/>
            <person name="Bougher N.L."/>
            <person name="Buchanan P."/>
            <person name="Buyck B."/>
            <person name="Bense V."/>
            <person name="Catcheside P."/>
            <person name="Chovatia M."/>
            <person name="Cooper J."/>
            <person name="Damon W."/>
            <person name="Desjardin D."/>
            <person name="Finy P."/>
            <person name="Geml J."/>
            <person name="Haridas S."/>
            <person name="Hughes K."/>
            <person name="Justo A."/>
            <person name="Karasinski D."/>
            <person name="Kautmanova I."/>
            <person name="Kiss B."/>
            <person name="Kocsube S."/>
            <person name="Kotiranta H."/>
            <person name="LaButti K.M."/>
            <person name="Lechner B.E."/>
            <person name="Liimatainen K."/>
            <person name="Lipzen A."/>
            <person name="Lukacs Z."/>
            <person name="Mihaltcheva S."/>
            <person name="Morgado L.N."/>
            <person name="Niskanen T."/>
            <person name="Noordeloos M.E."/>
            <person name="Ohm R.A."/>
            <person name="Ortiz-Santana B."/>
            <person name="Ovrebo C."/>
            <person name="Racz N."/>
            <person name="Riley R."/>
            <person name="Savchenko A."/>
            <person name="Shiryaev A."/>
            <person name="Soop K."/>
            <person name="Spirin V."/>
            <person name="Szebenyi C."/>
            <person name="Tomsovsky M."/>
            <person name="Tulloss R.E."/>
            <person name="Uehling J."/>
            <person name="Grigoriev I.V."/>
            <person name="Vagvolgyi C."/>
            <person name="Papp T."/>
            <person name="Martin F.M."/>
            <person name="Miettinen O."/>
            <person name="Hibbett D.S."/>
            <person name="Nagy L.G."/>
        </authorList>
    </citation>
    <scope>NUCLEOTIDE SEQUENCE [LARGE SCALE GENOMIC DNA]</scope>
    <source>
        <strain evidence="2 3">FP101781</strain>
    </source>
</reference>
<feature type="region of interest" description="Disordered" evidence="1">
    <location>
        <begin position="52"/>
        <end position="74"/>
    </location>
</feature>
<name>A0A4Y7SB36_COPMI</name>
<comment type="caution">
    <text evidence="2">The sequence shown here is derived from an EMBL/GenBank/DDBJ whole genome shotgun (WGS) entry which is preliminary data.</text>
</comment>
<dbReference type="EMBL" id="QPFP01000238">
    <property type="protein sequence ID" value="TEB18650.1"/>
    <property type="molecule type" value="Genomic_DNA"/>
</dbReference>
<evidence type="ECO:0000313" key="3">
    <source>
        <dbReference type="Proteomes" id="UP000298030"/>
    </source>
</evidence>
<sequence length="292" mass="30945">MGGKPSAQRGHLKAVAISKAASPPQLESAASRYWPAKNFFNFNLLTACGRPCRHSDPKPREKPPPVEELMQTSPSHAKSAVKLKIAQGPHIGEEVPTEAREQRGVDTSTRITTPQEEQQALTGIEGTGGDDAKTKVGNGLEVLGAAEKVKVESLLATSCVAARDVSLTINHNYYLPLPPEAGFRAPSERISTAHLEVCTPPISKPSRVCPQCGAALAELKAHHTNSNSPIGKAFGDPSERMEPPKSAIHQPPHSEQPVIDSTTDRHNTLEGTSGATRLFRLGTAGATSGTGI</sequence>
<accession>A0A4Y7SB36</accession>
<organism evidence="2 3">
    <name type="scientific">Coprinellus micaceus</name>
    <name type="common">Glistening ink-cap mushroom</name>
    <name type="synonym">Coprinus micaceus</name>
    <dbReference type="NCBI Taxonomy" id="71717"/>
    <lineage>
        <taxon>Eukaryota</taxon>
        <taxon>Fungi</taxon>
        <taxon>Dikarya</taxon>
        <taxon>Basidiomycota</taxon>
        <taxon>Agaricomycotina</taxon>
        <taxon>Agaricomycetes</taxon>
        <taxon>Agaricomycetidae</taxon>
        <taxon>Agaricales</taxon>
        <taxon>Agaricineae</taxon>
        <taxon>Psathyrellaceae</taxon>
        <taxon>Coprinellus</taxon>
    </lineage>
</organism>